<keyword evidence="6" id="KW-0418">Kinase</keyword>
<evidence type="ECO:0000313" key="9">
    <source>
        <dbReference type="EMBL" id="KXP03584.1"/>
    </source>
</evidence>
<dbReference type="Gene3D" id="2.70.70.10">
    <property type="entry name" value="Glucose Permease (Domain IIA)"/>
    <property type="match status" value="1"/>
</dbReference>
<evidence type="ECO:0000256" key="5">
    <source>
        <dbReference type="ARBA" id="ARBA00022683"/>
    </source>
</evidence>
<organism evidence="9 10">
    <name type="scientific">Tsukamurella pseudospumae</name>
    <dbReference type="NCBI Taxonomy" id="239498"/>
    <lineage>
        <taxon>Bacteria</taxon>
        <taxon>Bacillati</taxon>
        <taxon>Actinomycetota</taxon>
        <taxon>Actinomycetes</taxon>
        <taxon>Mycobacteriales</taxon>
        <taxon>Tsukamurellaceae</taxon>
        <taxon>Tsukamurella</taxon>
    </lineage>
</organism>
<dbReference type="OrthoDB" id="9797715at2"/>
<dbReference type="PROSITE" id="PS00371">
    <property type="entry name" value="PTS_EIIA_TYPE_1_HIS"/>
    <property type="match status" value="1"/>
</dbReference>
<dbReference type="AlphaFoldDB" id="A0A137ZZG6"/>
<dbReference type="Proteomes" id="UP000070258">
    <property type="component" value="Unassembled WGS sequence"/>
</dbReference>
<feature type="domain" description="PTS EIIA type-1" evidence="7">
    <location>
        <begin position="20"/>
        <end position="128"/>
    </location>
</feature>
<comment type="subcellular location">
    <subcellularLocation>
        <location evidence="1">Cytoplasm</location>
    </subcellularLocation>
</comment>
<keyword evidence="2" id="KW-0813">Transport</keyword>
<reference evidence="9" key="3">
    <citation type="submission" date="2016-02" db="EMBL/GenBank/DDBJ databases">
        <authorList>
            <person name="Teng J.L."/>
            <person name="Yang Y."/>
            <person name="Huang Y."/>
            <person name="Guo F."/>
            <person name="Wei W."/>
            <person name="Chen J.H."/>
            <person name="Wong S.Y."/>
            <person name="Lau S.K."/>
            <person name="Woo P.C."/>
        </authorList>
    </citation>
    <scope>NUCLEOTIDE SEQUENCE</scope>
    <source>
        <strain evidence="9">JCM 15929</strain>
    </source>
</reference>
<evidence type="ECO:0000256" key="2">
    <source>
        <dbReference type="ARBA" id="ARBA00022448"/>
    </source>
</evidence>
<evidence type="ECO:0000256" key="4">
    <source>
        <dbReference type="ARBA" id="ARBA00022679"/>
    </source>
</evidence>
<keyword evidence="3 9" id="KW-0762">Sugar transport</keyword>
<dbReference type="Proteomes" id="UP000070409">
    <property type="component" value="Unassembled WGS sequence"/>
</dbReference>
<dbReference type="EMBL" id="LSRE01000050">
    <property type="protein sequence ID" value="KXO89291.1"/>
    <property type="molecule type" value="Genomic_DNA"/>
</dbReference>
<dbReference type="InterPro" id="IPR001127">
    <property type="entry name" value="PTS_EIIA_1_perm"/>
</dbReference>
<dbReference type="EMBL" id="LSRF01000058">
    <property type="protein sequence ID" value="KXP03584.1"/>
    <property type="molecule type" value="Genomic_DNA"/>
</dbReference>
<gene>
    <name evidence="9" type="ORF">AXK60_17395</name>
    <name evidence="8" type="ORF">AXK61_11865</name>
</gene>
<evidence type="ECO:0000313" key="8">
    <source>
        <dbReference type="EMBL" id="KXO89291.1"/>
    </source>
</evidence>
<dbReference type="InterPro" id="IPR050890">
    <property type="entry name" value="PTS_EIIA_component"/>
</dbReference>
<evidence type="ECO:0000259" key="7">
    <source>
        <dbReference type="PROSITE" id="PS51093"/>
    </source>
</evidence>
<comment type="caution">
    <text evidence="9">The sequence shown here is derived from an EMBL/GenBank/DDBJ whole genome shotgun (WGS) entry which is preliminary data.</text>
</comment>
<protein>
    <submittedName>
        <fullName evidence="9">PTS glucose transporter subunit IIA</fullName>
    </submittedName>
</protein>
<dbReference type="PANTHER" id="PTHR45008:SF1">
    <property type="entry name" value="PTS SYSTEM GLUCOSE-SPECIFIC EIIA COMPONENT"/>
    <property type="match status" value="1"/>
</dbReference>
<evidence type="ECO:0000256" key="1">
    <source>
        <dbReference type="ARBA" id="ARBA00004496"/>
    </source>
</evidence>
<dbReference type="GO" id="GO:0009401">
    <property type="term" value="P:phosphoenolpyruvate-dependent sugar phosphotransferase system"/>
    <property type="evidence" value="ECO:0007669"/>
    <property type="project" value="UniProtKB-KW"/>
</dbReference>
<accession>A0A137ZZG6</accession>
<keyword evidence="11" id="KW-1185">Reference proteome</keyword>
<dbReference type="Pfam" id="PF00358">
    <property type="entry name" value="PTS_EIIA_1"/>
    <property type="match status" value="1"/>
</dbReference>
<name>A0A137ZZG6_9ACTN</name>
<dbReference type="SUPFAM" id="SSF51261">
    <property type="entry name" value="Duplicated hybrid motif"/>
    <property type="match status" value="1"/>
</dbReference>
<proteinExistence type="predicted"/>
<dbReference type="STRING" id="239498.AXK60_17395"/>
<keyword evidence="4" id="KW-0808">Transferase</keyword>
<dbReference type="PROSITE" id="PS51093">
    <property type="entry name" value="PTS_EIIA_TYPE_1"/>
    <property type="match status" value="1"/>
</dbReference>
<evidence type="ECO:0000256" key="6">
    <source>
        <dbReference type="ARBA" id="ARBA00022777"/>
    </source>
</evidence>
<evidence type="ECO:0000256" key="3">
    <source>
        <dbReference type="ARBA" id="ARBA00022597"/>
    </source>
</evidence>
<sequence>MTDVLAPVAGRLVPLSAVPDQVFAGQMVGSGVAIEPSVPADGADAVVVSPVAGTVLKLHPHAAIVLGDGGVGVLVHVGIDTVNLGGEGFTLLAAEKSKVAAGDPLISFSPSGIRDRGLSAICPVVVMDSKPGSVADPAEREVLAGEVLFAM</sequence>
<dbReference type="PANTHER" id="PTHR45008">
    <property type="entry name" value="PTS SYSTEM GLUCOSE-SPECIFIC EIIA COMPONENT"/>
    <property type="match status" value="1"/>
</dbReference>
<evidence type="ECO:0000313" key="11">
    <source>
        <dbReference type="Proteomes" id="UP000070409"/>
    </source>
</evidence>
<reference evidence="8 11" key="1">
    <citation type="submission" date="2016-02" db="EMBL/GenBank/DDBJ databases">
        <authorList>
            <person name="Teng J.L."/>
            <person name="Tang Y."/>
            <person name="Huang Y."/>
            <person name="Guo F."/>
            <person name="Wei W."/>
            <person name="Chen J.H."/>
            <person name="Wong S.Y."/>
            <person name="Lau S.K."/>
            <person name="Woo P.C."/>
        </authorList>
    </citation>
    <scope>NUCLEOTIDE SEQUENCE [LARGE SCALE GENOMIC DNA]</scope>
    <source>
        <strain evidence="8 11">JCM 13375</strain>
    </source>
</reference>
<dbReference type="GO" id="GO:0016301">
    <property type="term" value="F:kinase activity"/>
    <property type="evidence" value="ECO:0007669"/>
    <property type="project" value="UniProtKB-KW"/>
</dbReference>
<keyword evidence="5" id="KW-0598">Phosphotransferase system</keyword>
<reference evidence="10" key="2">
    <citation type="submission" date="2016-02" db="EMBL/GenBank/DDBJ databases">
        <authorList>
            <person name="Wen L."/>
            <person name="He K."/>
            <person name="Yang H."/>
        </authorList>
    </citation>
    <scope>NUCLEOTIDE SEQUENCE [LARGE SCALE GENOMIC DNA]</scope>
    <source>
        <strain evidence="10">JCM 15929</strain>
    </source>
</reference>
<dbReference type="RefSeq" id="WP_068574508.1">
    <property type="nucleotide sequence ID" value="NZ_LSRE01000050.1"/>
</dbReference>
<dbReference type="GO" id="GO:0005737">
    <property type="term" value="C:cytoplasm"/>
    <property type="evidence" value="ECO:0007669"/>
    <property type="project" value="UniProtKB-SubCell"/>
</dbReference>
<evidence type="ECO:0000313" key="10">
    <source>
        <dbReference type="Proteomes" id="UP000070258"/>
    </source>
</evidence>
<dbReference type="InterPro" id="IPR011055">
    <property type="entry name" value="Dup_hybrid_motif"/>
</dbReference>
<dbReference type="NCBIfam" id="TIGR00830">
    <property type="entry name" value="PTBA"/>
    <property type="match status" value="1"/>
</dbReference>